<comment type="catalytic activity">
    <reaction evidence="1">
        <text>Release of an N-terminal amino acid, Xaa-|-Yaa-, in which Xaa is preferably Leu, but may be other amino acids including Pro although not Arg or Lys, and Yaa may be Pro. Amino acid amides and methyl esters are also readily hydrolyzed, but rates on arylamides are exceedingly low.</text>
        <dbReference type="EC" id="3.4.11.1"/>
    </reaction>
</comment>
<gene>
    <name evidence="8" type="ORF">LGLO00237_LOCUS26767</name>
</gene>
<evidence type="ECO:0000256" key="6">
    <source>
        <dbReference type="ARBA" id="ARBA00022801"/>
    </source>
</evidence>
<comment type="similarity">
    <text evidence="3">Belongs to the peptidase M17 family.</text>
</comment>
<dbReference type="PROSITE" id="PS00631">
    <property type="entry name" value="CYTOSOL_AP"/>
    <property type="match status" value="1"/>
</dbReference>
<dbReference type="SUPFAM" id="SSF52949">
    <property type="entry name" value="Macro domain-like"/>
    <property type="match status" value="1"/>
</dbReference>
<evidence type="ECO:0000256" key="1">
    <source>
        <dbReference type="ARBA" id="ARBA00000135"/>
    </source>
</evidence>
<evidence type="ECO:0000256" key="4">
    <source>
        <dbReference type="ARBA" id="ARBA00022438"/>
    </source>
</evidence>
<keyword evidence="6" id="KW-0378">Hydrolase</keyword>
<dbReference type="InterPro" id="IPR000819">
    <property type="entry name" value="Peptidase_M17_C"/>
</dbReference>
<proteinExistence type="inferred from homology"/>
<dbReference type="Pfam" id="PF00883">
    <property type="entry name" value="Peptidase_M17"/>
    <property type="match status" value="1"/>
</dbReference>
<name>A0A7S3Z8D0_9EUKA</name>
<dbReference type="EMBL" id="HBIV01037637">
    <property type="protein sequence ID" value="CAE0674991.1"/>
    <property type="molecule type" value="Transcribed_RNA"/>
</dbReference>
<dbReference type="CDD" id="cd00433">
    <property type="entry name" value="Peptidase_M17"/>
    <property type="match status" value="1"/>
</dbReference>
<dbReference type="Pfam" id="PF02789">
    <property type="entry name" value="Peptidase_M17_N"/>
    <property type="match status" value="1"/>
</dbReference>
<evidence type="ECO:0000259" key="7">
    <source>
        <dbReference type="PROSITE" id="PS00631"/>
    </source>
</evidence>
<dbReference type="GO" id="GO:0006508">
    <property type="term" value="P:proteolysis"/>
    <property type="evidence" value="ECO:0007669"/>
    <property type="project" value="UniProtKB-KW"/>
</dbReference>
<evidence type="ECO:0000256" key="3">
    <source>
        <dbReference type="ARBA" id="ARBA00009528"/>
    </source>
</evidence>
<organism evidence="8">
    <name type="scientific">Lotharella globosa</name>
    <dbReference type="NCBI Taxonomy" id="91324"/>
    <lineage>
        <taxon>Eukaryota</taxon>
        <taxon>Sar</taxon>
        <taxon>Rhizaria</taxon>
        <taxon>Cercozoa</taxon>
        <taxon>Chlorarachniophyceae</taxon>
        <taxon>Lotharella</taxon>
    </lineage>
</organism>
<dbReference type="InterPro" id="IPR043472">
    <property type="entry name" value="Macro_dom-like"/>
</dbReference>
<keyword evidence="5" id="KW-0645">Protease</keyword>
<protein>
    <recommendedName>
        <fullName evidence="7">Cytosol aminopeptidase domain-containing protein</fullName>
    </recommendedName>
</protein>
<dbReference type="Gene3D" id="3.40.220.10">
    <property type="entry name" value="Leucine Aminopeptidase, subunit E, domain 1"/>
    <property type="match status" value="1"/>
</dbReference>
<comment type="catalytic activity">
    <reaction evidence="2">
        <text>Release of N-terminal proline from a peptide.</text>
        <dbReference type="EC" id="3.4.11.5"/>
    </reaction>
</comment>
<dbReference type="PANTHER" id="PTHR11963:SF23">
    <property type="entry name" value="CYTOSOL AMINOPEPTIDASE"/>
    <property type="match status" value="1"/>
</dbReference>
<dbReference type="PRINTS" id="PR00481">
    <property type="entry name" value="LAMNOPPTDASE"/>
</dbReference>
<dbReference type="HAMAP" id="MF_00181">
    <property type="entry name" value="Cytosol_peptidase_M17"/>
    <property type="match status" value="1"/>
</dbReference>
<dbReference type="SUPFAM" id="SSF53187">
    <property type="entry name" value="Zn-dependent exopeptidases"/>
    <property type="match status" value="1"/>
</dbReference>
<dbReference type="GO" id="GO:0070006">
    <property type="term" value="F:metalloaminopeptidase activity"/>
    <property type="evidence" value="ECO:0007669"/>
    <property type="project" value="InterPro"/>
</dbReference>
<dbReference type="InterPro" id="IPR011356">
    <property type="entry name" value="Leucine_aapep/pepB"/>
</dbReference>
<dbReference type="PANTHER" id="PTHR11963">
    <property type="entry name" value="LEUCINE AMINOPEPTIDASE-RELATED"/>
    <property type="match status" value="1"/>
</dbReference>
<dbReference type="Gene3D" id="3.40.630.10">
    <property type="entry name" value="Zn peptidases"/>
    <property type="match status" value="1"/>
</dbReference>
<evidence type="ECO:0000256" key="2">
    <source>
        <dbReference type="ARBA" id="ARBA00001585"/>
    </source>
</evidence>
<dbReference type="AlphaFoldDB" id="A0A7S3Z8D0"/>
<keyword evidence="4" id="KW-0031">Aminopeptidase</keyword>
<dbReference type="NCBIfam" id="NF002076">
    <property type="entry name" value="PRK00913.2-3"/>
    <property type="match status" value="1"/>
</dbReference>
<sequence length="614" mass="63747">MATMPSIRRASSRTTRGSAVALALTATALSVTVFLGGRTRGPAVSLSIKSPATSTISNGARCQSRGFRARAPGVSVNLWSGFGPSLGRRGLSMTVAPKAQVVELVSRVVPAVVPEDDVAIKAFSSTPSEWKGDMIIIPVYATPKPEGAEEGPNAELTGPAKELDGVLGGIISEMIGDASFKGSKGEKVSTFVPGGSAKRVALVGAGEKDKENSDTVEALGASIAGVALDAKVASVLVVSTGSQPDSQALSSGVLGKLYADDRFRTGDNVSKPVKLKSMEIEGATSDALDAAVKHARGVTSGVRLAKDLVGAPPNYLTPSSMAGVAEKISKDLGLSLTILEQEECEKLGMGSYLGVAQGAIEPPKFIHLTYKPKGEVKSKIALIGKGLTFDSGGYNLKAGAGSMIELMKFDMGGSAAVLGAAQAIGKLKPDNVQVDFIVAACENMLSDRAMRPGDILTASNGKTIEVLNTDAEGRLTLADALIYAEKLNPDKIVDLATLTGACIISLGNEYAGMWSDNDDLAAELLESSKDGGEKLWRMPLVESYKEELKSKIADLKNVGGRAGGSITAALFLKEFVTKTPWAHIDMAGPVWDAKAGGSTGYGVRTLVEFVAKQQ</sequence>
<feature type="domain" description="Cytosol aminopeptidase" evidence="7">
    <location>
        <begin position="468"/>
        <end position="475"/>
    </location>
</feature>
<dbReference type="InterPro" id="IPR008283">
    <property type="entry name" value="Peptidase_M17_N"/>
</dbReference>
<dbReference type="NCBIfam" id="NF002074">
    <property type="entry name" value="PRK00913.1-4"/>
    <property type="match status" value="1"/>
</dbReference>
<evidence type="ECO:0000313" key="8">
    <source>
        <dbReference type="EMBL" id="CAE0674991.1"/>
    </source>
</evidence>
<reference evidence="8" key="1">
    <citation type="submission" date="2021-01" db="EMBL/GenBank/DDBJ databases">
        <authorList>
            <person name="Corre E."/>
            <person name="Pelletier E."/>
            <person name="Niang G."/>
            <person name="Scheremetjew M."/>
            <person name="Finn R."/>
            <person name="Kale V."/>
            <person name="Holt S."/>
            <person name="Cochrane G."/>
            <person name="Meng A."/>
            <person name="Brown T."/>
            <person name="Cohen L."/>
        </authorList>
    </citation>
    <scope>NUCLEOTIDE SEQUENCE</scope>
    <source>
        <strain evidence="8">CCCM811</strain>
    </source>
</reference>
<dbReference type="GO" id="GO:0030145">
    <property type="term" value="F:manganese ion binding"/>
    <property type="evidence" value="ECO:0007669"/>
    <property type="project" value="InterPro"/>
</dbReference>
<accession>A0A7S3Z8D0</accession>
<evidence type="ECO:0000256" key="5">
    <source>
        <dbReference type="ARBA" id="ARBA00022670"/>
    </source>
</evidence>
<dbReference type="GO" id="GO:0005737">
    <property type="term" value="C:cytoplasm"/>
    <property type="evidence" value="ECO:0007669"/>
    <property type="project" value="InterPro"/>
</dbReference>
<dbReference type="InterPro" id="IPR023042">
    <property type="entry name" value="Peptidase_M17_leu_NH2_pept"/>
</dbReference>